<accession>A0A484LHD3</accession>
<name>A0A484LHD3_9ASTE</name>
<evidence type="ECO:0000313" key="1">
    <source>
        <dbReference type="EMBL" id="VFQ75781.1"/>
    </source>
</evidence>
<protein>
    <submittedName>
        <fullName evidence="1">Uncharacterized protein</fullName>
    </submittedName>
</protein>
<evidence type="ECO:0000313" key="2">
    <source>
        <dbReference type="Proteomes" id="UP000595140"/>
    </source>
</evidence>
<organism evidence="1 2">
    <name type="scientific">Cuscuta campestris</name>
    <dbReference type="NCBI Taxonomy" id="132261"/>
    <lineage>
        <taxon>Eukaryota</taxon>
        <taxon>Viridiplantae</taxon>
        <taxon>Streptophyta</taxon>
        <taxon>Embryophyta</taxon>
        <taxon>Tracheophyta</taxon>
        <taxon>Spermatophyta</taxon>
        <taxon>Magnoliopsida</taxon>
        <taxon>eudicotyledons</taxon>
        <taxon>Gunneridae</taxon>
        <taxon>Pentapetalae</taxon>
        <taxon>asterids</taxon>
        <taxon>lamiids</taxon>
        <taxon>Solanales</taxon>
        <taxon>Convolvulaceae</taxon>
        <taxon>Cuscuteae</taxon>
        <taxon>Cuscuta</taxon>
        <taxon>Cuscuta subgen. Grammica</taxon>
        <taxon>Cuscuta sect. Cleistogrammica</taxon>
    </lineage>
</organism>
<gene>
    <name evidence="1" type="ORF">CCAM_LOCUS17557</name>
</gene>
<dbReference type="EMBL" id="OOIL02001452">
    <property type="protein sequence ID" value="VFQ75781.1"/>
    <property type="molecule type" value="Genomic_DNA"/>
</dbReference>
<keyword evidence="2" id="KW-1185">Reference proteome</keyword>
<proteinExistence type="predicted"/>
<sequence>MCCTNELTARHHFRILIKNCNSTTTHSFTSQHISCSLAEEEGIRTEHYRKNVGTAAASVHPLPSIAQTDMNSKRPKICRSYHSSLIPLKLQSSRRPQKSSKP</sequence>
<reference evidence="1 2" key="1">
    <citation type="submission" date="2018-04" db="EMBL/GenBank/DDBJ databases">
        <authorList>
            <person name="Vogel A."/>
        </authorList>
    </citation>
    <scope>NUCLEOTIDE SEQUENCE [LARGE SCALE GENOMIC DNA]</scope>
</reference>
<dbReference type="Proteomes" id="UP000595140">
    <property type="component" value="Unassembled WGS sequence"/>
</dbReference>
<dbReference type="AlphaFoldDB" id="A0A484LHD3"/>